<dbReference type="InterPro" id="IPR041542">
    <property type="entry name" value="GH43_C2"/>
</dbReference>
<keyword evidence="7" id="KW-1185">Reference proteome</keyword>
<dbReference type="EMBL" id="JACOOE010000005">
    <property type="protein sequence ID" value="MBC5605204.1"/>
    <property type="molecule type" value="Genomic_DNA"/>
</dbReference>
<comment type="caution">
    <text evidence="6">The sequence shown here is derived from an EMBL/GenBank/DDBJ whole genome shotgun (WGS) entry which is preliminary data.</text>
</comment>
<evidence type="ECO:0000256" key="4">
    <source>
        <dbReference type="RuleBase" id="RU361187"/>
    </source>
</evidence>
<dbReference type="InterPro" id="IPR023296">
    <property type="entry name" value="Glyco_hydro_beta-prop_sf"/>
</dbReference>
<dbReference type="PANTHER" id="PTHR42812">
    <property type="entry name" value="BETA-XYLOSIDASE"/>
    <property type="match status" value="1"/>
</dbReference>
<dbReference type="CDD" id="cd09001">
    <property type="entry name" value="GH43_FsAxh1-like"/>
    <property type="match status" value="1"/>
</dbReference>
<organism evidence="6 7">
    <name type="scientific">Bacteroides difficilis</name>
    <dbReference type="NCBI Taxonomy" id="2763021"/>
    <lineage>
        <taxon>Bacteria</taxon>
        <taxon>Pseudomonadati</taxon>
        <taxon>Bacteroidota</taxon>
        <taxon>Bacteroidia</taxon>
        <taxon>Bacteroidales</taxon>
        <taxon>Bacteroidaceae</taxon>
        <taxon>Bacteroides</taxon>
    </lineage>
</organism>
<evidence type="ECO:0000313" key="7">
    <source>
        <dbReference type="Proteomes" id="UP000600600"/>
    </source>
</evidence>
<evidence type="ECO:0000259" key="5">
    <source>
        <dbReference type="Pfam" id="PF17851"/>
    </source>
</evidence>
<dbReference type="PANTHER" id="PTHR42812:SF12">
    <property type="entry name" value="BETA-XYLOSIDASE-RELATED"/>
    <property type="match status" value="1"/>
</dbReference>
<sequence length="533" mass="60867">MGLNRKLLLLLILVLLGSRKVVCKSQDSVFNNPVIYADVPDMDVIRVGNDFYMMSTTMHLMPGAPVMKSKDLVNWEIISYVFDKLTDTPNYDLIDGTVYGRGQWATSLRYHKGKFYVLFSPNDKPYRSYIYTATDPSGKWELLTRTQHFHDSSLFFDDDGRVYVFSGTGSLRELKSDLSDVKPDGVNMKIFERDETETGLLEGSRVIKYEGKYYLLMISMPKQGLRRQVCFRADRITGPYEKKVILEHDFDTYGGVGQGTIVDAKDGKWYGMIFQDRGGIGRVPTLMPCRWIDGWPMLGNEDGQVPLAMEKPVQGCPVTSLVTSDDFEGSALKLNWQWNHNPVNESWTLAERPGFLRLKTSRVVDNLYLAPNTITQRMEGPKCSATIAVDIAEMRDGDVAGFSAFNGDAGNLSVIRNGRKTFLVMSVDEVELDNKNGKKVLGVKTDKKEQVEIDQNMIYLRIDCNFYENGQHKDIATFYYSLDNKKWARIGTEFKMRFDYMKLFMGTRFAIFNYATKTVGGQIDVDYFDYKKF</sequence>
<gene>
    <name evidence="6" type="ORF">H8S67_11055</name>
</gene>
<dbReference type="SUPFAM" id="SSF49899">
    <property type="entry name" value="Concanavalin A-like lectins/glucanases"/>
    <property type="match status" value="1"/>
</dbReference>
<evidence type="ECO:0000256" key="3">
    <source>
        <dbReference type="ARBA" id="ARBA00023295"/>
    </source>
</evidence>
<dbReference type="Gene3D" id="2.60.120.200">
    <property type="match status" value="1"/>
</dbReference>
<protein>
    <submittedName>
        <fullName evidence="6">Glycoside hydrolase 43 family protein</fullName>
    </submittedName>
</protein>
<dbReference type="InterPro" id="IPR013320">
    <property type="entry name" value="ConA-like_dom_sf"/>
</dbReference>
<comment type="similarity">
    <text evidence="1 4">Belongs to the glycosyl hydrolase 43 family.</text>
</comment>
<dbReference type="RefSeq" id="WP_186967316.1">
    <property type="nucleotide sequence ID" value="NZ_JACOOE010000005.1"/>
</dbReference>
<dbReference type="Pfam" id="PF17851">
    <property type="entry name" value="GH43_C2"/>
    <property type="match status" value="1"/>
</dbReference>
<keyword evidence="2 4" id="KW-0378">Hydrolase</keyword>
<dbReference type="Proteomes" id="UP000600600">
    <property type="component" value="Unassembled WGS sequence"/>
</dbReference>
<dbReference type="SUPFAM" id="SSF75005">
    <property type="entry name" value="Arabinanase/levansucrase/invertase"/>
    <property type="match status" value="1"/>
</dbReference>
<evidence type="ECO:0000256" key="2">
    <source>
        <dbReference type="ARBA" id="ARBA00022801"/>
    </source>
</evidence>
<proteinExistence type="inferred from homology"/>
<dbReference type="GO" id="GO:0016787">
    <property type="term" value="F:hydrolase activity"/>
    <property type="evidence" value="ECO:0007669"/>
    <property type="project" value="UniProtKB-KW"/>
</dbReference>
<accession>A0ABR7CCB9</accession>
<evidence type="ECO:0000256" key="1">
    <source>
        <dbReference type="ARBA" id="ARBA00009865"/>
    </source>
</evidence>
<dbReference type="InterPro" id="IPR006710">
    <property type="entry name" value="Glyco_hydro_43"/>
</dbReference>
<name>A0ABR7CCB9_9BACE</name>
<dbReference type="InterPro" id="IPR051795">
    <property type="entry name" value="Glycosyl_Hydrlase_43"/>
</dbReference>
<evidence type="ECO:0000313" key="6">
    <source>
        <dbReference type="EMBL" id="MBC5605204.1"/>
    </source>
</evidence>
<dbReference type="Gene3D" id="2.115.10.20">
    <property type="entry name" value="Glycosyl hydrolase domain, family 43"/>
    <property type="match status" value="1"/>
</dbReference>
<dbReference type="Pfam" id="PF04616">
    <property type="entry name" value="Glyco_hydro_43"/>
    <property type="match status" value="1"/>
</dbReference>
<reference evidence="6 7" key="1">
    <citation type="submission" date="2020-08" db="EMBL/GenBank/DDBJ databases">
        <title>Genome public.</title>
        <authorList>
            <person name="Liu C."/>
            <person name="Sun Q."/>
        </authorList>
    </citation>
    <scope>NUCLEOTIDE SEQUENCE [LARGE SCALE GENOMIC DNA]</scope>
    <source>
        <strain evidence="6 7">M27</strain>
    </source>
</reference>
<feature type="domain" description="Beta-xylosidase C-terminal Concanavalin A-like" evidence="5">
    <location>
        <begin position="324"/>
        <end position="531"/>
    </location>
</feature>
<keyword evidence="3 4" id="KW-0326">Glycosidase</keyword>